<dbReference type="Gene3D" id="3.40.50.150">
    <property type="entry name" value="Vaccinia Virus protein VP39"/>
    <property type="match status" value="1"/>
</dbReference>
<dbReference type="RefSeq" id="WP_127342936.1">
    <property type="nucleotide sequence ID" value="NZ_RJJX01000004.1"/>
</dbReference>
<keyword evidence="3" id="KW-0489">Methyltransferase</keyword>
<name>A0A434AXJ4_9BACT</name>
<reference evidence="3 4" key="1">
    <citation type="submission" date="2018-11" db="EMBL/GenBank/DDBJ databases">
        <title>Parancylomarina longa gen. nov., sp. nov., isolated from sediments of southern Okinawa.</title>
        <authorList>
            <person name="Fu T."/>
        </authorList>
    </citation>
    <scope>NUCLEOTIDE SEQUENCE [LARGE SCALE GENOMIC DNA]</scope>
    <source>
        <strain evidence="3 4">T3-2 S1-C</strain>
    </source>
</reference>
<keyword evidence="1 3" id="KW-0808">Transferase</keyword>
<dbReference type="InterPro" id="IPR029063">
    <property type="entry name" value="SAM-dependent_MTases_sf"/>
</dbReference>
<dbReference type="SUPFAM" id="SSF53335">
    <property type="entry name" value="S-adenosyl-L-methionine-dependent methyltransferases"/>
    <property type="match status" value="1"/>
</dbReference>
<keyword evidence="4" id="KW-1185">Reference proteome</keyword>
<dbReference type="GO" id="GO:0032259">
    <property type="term" value="P:methylation"/>
    <property type="evidence" value="ECO:0007669"/>
    <property type="project" value="UniProtKB-KW"/>
</dbReference>
<evidence type="ECO:0000313" key="4">
    <source>
        <dbReference type="Proteomes" id="UP000282985"/>
    </source>
</evidence>
<dbReference type="PANTHER" id="PTHR43861:SF3">
    <property type="entry name" value="PUTATIVE (AFU_ORTHOLOGUE AFUA_2G14390)-RELATED"/>
    <property type="match status" value="1"/>
</dbReference>
<accession>A0A434AXJ4</accession>
<dbReference type="PANTHER" id="PTHR43861">
    <property type="entry name" value="TRANS-ACONITATE 2-METHYLTRANSFERASE-RELATED"/>
    <property type="match status" value="1"/>
</dbReference>
<dbReference type="OrthoDB" id="9804312at2"/>
<organism evidence="3 4">
    <name type="scientific">Ancylomarina longa</name>
    <dbReference type="NCBI Taxonomy" id="2487017"/>
    <lineage>
        <taxon>Bacteria</taxon>
        <taxon>Pseudomonadati</taxon>
        <taxon>Bacteroidota</taxon>
        <taxon>Bacteroidia</taxon>
        <taxon>Marinilabiliales</taxon>
        <taxon>Marinifilaceae</taxon>
        <taxon>Ancylomarina</taxon>
    </lineage>
</organism>
<protein>
    <submittedName>
        <fullName evidence="3">Class I SAM-dependent methyltransferase</fullName>
    </submittedName>
</protein>
<comment type="caution">
    <text evidence="3">The sequence shown here is derived from an EMBL/GenBank/DDBJ whole genome shotgun (WGS) entry which is preliminary data.</text>
</comment>
<evidence type="ECO:0000256" key="1">
    <source>
        <dbReference type="ARBA" id="ARBA00022679"/>
    </source>
</evidence>
<dbReference type="AlphaFoldDB" id="A0A434AXJ4"/>
<evidence type="ECO:0000259" key="2">
    <source>
        <dbReference type="Pfam" id="PF13649"/>
    </source>
</evidence>
<dbReference type="EMBL" id="RJJX01000004">
    <property type="protein sequence ID" value="RUT79213.1"/>
    <property type="molecule type" value="Genomic_DNA"/>
</dbReference>
<proteinExistence type="predicted"/>
<dbReference type="Proteomes" id="UP000282985">
    <property type="component" value="Unassembled WGS sequence"/>
</dbReference>
<feature type="domain" description="Methyltransferase" evidence="2">
    <location>
        <begin position="40"/>
        <end position="128"/>
    </location>
</feature>
<dbReference type="GO" id="GO:0008168">
    <property type="term" value="F:methyltransferase activity"/>
    <property type="evidence" value="ECO:0007669"/>
    <property type="project" value="UniProtKB-KW"/>
</dbReference>
<dbReference type="Pfam" id="PF13649">
    <property type="entry name" value="Methyltransf_25"/>
    <property type="match status" value="1"/>
</dbReference>
<gene>
    <name evidence="3" type="ORF">DLK05_05195</name>
</gene>
<sequence>MKEMWDKRYSESKFIYGTEPNRFFKEEINKHSVGKLLLPGEGEGRNAAYAAKTGWQVDAFDYSNQAVKNAQAFFQSQNVKVNMKQASILDPQEKPSNYDFVACLFLHLPSADRKMVHQYLMDSLSPGGIILLEMFSKKQLGRTSGGPQNTDMLYDLDEIKRDFEDFEILYLEENETHMNEGGLHQGVAMTIQFVGRKSKL</sequence>
<dbReference type="InterPro" id="IPR041698">
    <property type="entry name" value="Methyltransf_25"/>
</dbReference>
<evidence type="ECO:0000313" key="3">
    <source>
        <dbReference type="EMBL" id="RUT79213.1"/>
    </source>
</evidence>